<comment type="caution">
    <text evidence="2">The sequence shown here is derived from an EMBL/GenBank/DDBJ whole genome shotgun (WGS) entry which is preliminary data.</text>
</comment>
<organism evidence="2 3">
    <name type="scientific">Ambispora leptoticha</name>
    <dbReference type="NCBI Taxonomy" id="144679"/>
    <lineage>
        <taxon>Eukaryota</taxon>
        <taxon>Fungi</taxon>
        <taxon>Fungi incertae sedis</taxon>
        <taxon>Mucoromycota</taxon>
        <taxon>Glomeromycotina</taxon>
        <taxon>Glomeromycetes</taxon>
        <taxon>Archaeosporales</taxon>
        <taxon>Ambisporaceae</taxon>
        <taxon>Ambispora</taxon>
    </lineage>
</organism>
<evidence type="ECO:0000313" key="2">
    <source>
        <dbReference type="EMBL" id="CAG8446069.1"/>
    </source>
</evidence>
<accession>A0A9N8VFG0</accession>
<keyword evidence="3" id="KW-1185">Reference proteome</keyword>
<name>A0A9N8VFG0_9GLOM</name>
<evidence type="ECO:0000313" key="3">
    <source>
        <dbReference type="Proteomes" id="UP000789508"/>
    </source>
</evidence>
<protein>
    <submittedName>
        <fullName evidence="2">1167_t:CDS:1</fullName>
    </submittedName>
</protein>
<feature type="region of interest" description="Disordered" evidence="1">
    <location>
        <begin position="50"/>
        <end position="105"/>
    </location>
</feature>
<gene>
    <name evidence="2" type="ORF">ALEPTO_LOCUS689</name>
</gene>
<sequence>MILKKSSDSNDTVAIYVTGNVIQSDLDAPDTLHMFHLVKLVFFPISSVSVSPDSTTGPSLPPIAAPPIGERHRPLPQTSSLSQSLSRASSEVSSQEPRSSRDLSRCTEIYHNDQISATPTNPLTNLPLTSFVGRSQWEGSVCMVDPLLLTPPNKRITSPLPLTKPILQGYPRRKNIFLGSRNEYGQTVSQIRSPNLYMCHIPA</sequence>
<proteinExistence type="predicted"/>
<evidence type="ECO:0000256" key="1">
    <source>
        <dbReference type="SAM" id="MobiDB-lite"/>
    </source>
</evidence>
<dbReference type="AlphaFoldDB" id="A0A9N8VFG0"/>
<dbReference type="Proteomes" id="UP000789508">
    <property type="component" value="Unassembled WGS sequence"/>
</dbReference>
<dbReference type="EMBL" id="CAJVPS010000054">
    <property type="protein sequence ID" value="CAG8446069.1"/>
    <property type="molecule type" value="Genomic_DNA"/>
</dbReference>
<feature type="compositionally biased region" description="Low complexity" evidence="1">
    <location>
        <begin position="75"/>
        <end position="97"/>
    </location>
</feature>
<reference evidence="2" key="1">
    <citation type="submission" date="2021-06" db="EMBL/GenBank/DDBJ databases">
        <authorList>
            <person name="Kallberg Y."/>
            <person name="Tangrot J."/>
            <person name="Rosling A."/>
        </authorList>
    </citation>
    <scope>NUCLEOTIDE SEQUENCE</scope>
    <source>
        <strain evidence="2">FL130A</strain>
    </source>
</reference>